<evidence type="ECO:0000256" key="4">
    <source>
        <dbReference type="ARBA" id="ARBA00022692"/>
    </source>
</evidence>
<dbReference type="RefSeq" id="WP_188669005.1">
    <property type="nucleotide sequence ID" value="NZ_BMJI01000024.1"/>
</dbReference>
<comment type="caution">
    <text evidence="8">The sequence shown here is derived from an EMBL/GenBank/DDBJ whole genome shotgun (WGS) entry which is preliminary data.</text>
</comment>
<evidence type="ECO:0000313" key="8">
    <source>
        <dbReference type="EMBL" id="GGC99188.1"/>
    </source>
</evidence>
<evidence type="ECO:0000256" key="3">
    <source>
        <dbReference type="ARBA" id="ARBA00022475"/>
    </source>
</evidence>
<evidence type="ECO:0000256" key="1">
    <source>
        <dbReference type="ARBA" id="ARBA00004651"/>
    </source>
</evidence>
<keyword evidence="6" id="KW-0472">Membrane</keyword>
<keyword evidence="4" id="KW-0812">Transmembrane</keyword>
<comment type="similarity">
    <text evidence="2">Belongs to the DoxX family.</text>
</comment>
<keyword evidence="5" id="KW-1133">Transmembrane helix</keyword>
<comment type="subcellular location">
    <subcellularLocation>
        <location evidence="1">Cell membrane</location>
        <topology evidence="1">Multi-pass membrane protein</topology>
    </subcellularLocation>
</comment>
<name>A0ABQ1PLQ0_9MICC</name>
<proteinExistence type="inferred from homology"/>
<feature type="region of interest" description="Disordered" evidence="7">
    <location>
        <begin position="172"/>
        <end position="192"/>
    </location>
</feature>
<dbReference type="PANTHER" id="PTHR33452">
    <property type="entry name" value="OXIDOREDUCTASE CATD-RELATED"/>
    <property type="match status" value="1"/>
</dbReference>
<evidence type="ECO:0000256" key="6">
    <source>
        <dbReference type="ARBA" id="ARBA00023136"/>
    </source>
</evidence>
<organism evidence="8 9">
    <name type="scientific">Tersicoccus solisilvae</name>
    <dbReference type="NCBI Taxonomy" id="1882339"/>
    <lineage>
        <taxon>Bacteria</taxon>
        <taxon>Bacillati</taxon>
        <taxon>Actinomycetota</taxon>
        <taxon>Actinomycetes</taxon>
        <taxon>Micrococcales</taxon>
        <taxon>Micrococcaceae</taxon>
        <taxon>Tersicoccus</taxon>
    </lineage>
</organism>
<reference evidence="9" key="1">
    <citation type="journal article" date="2019" name="Int. J. Syst. Evol. Microbiol.">
        <title>The Global Catalogue of Microorganisms (GCM) 10K type strain sequencing project: providing services to taxonomists for standard genome sequencing and annotation.</title>
        <authorList>
            <consortium name="The Broad Institute Genomics Platform"/>
            <consortium name="The Broad Institute Genome Sequencing Center for Infectious Disease"/>
            <person name="Wu L."/>
            <person name="Ma J."/>
        </authorList>
    </citation>
    <scope>NUCLEOTIDE SEQUENCE [LARGE SCALE GENOMIC DNA]</scope>
    <source>
        <strain evidence="9">CGMCC 1.15480</strain>
    </source>
</reference>
<protein>
    <submittedName>
        <fullName evidence="8">RpiR family transcriptional regulator</fullName>
    </submittedName>
</protein>
<evidence type="ECO:0000313" key="9">
    <source>
        <dbReference type="Proteomes" id="UP000597761"/>
    </source>
</evidence>
<dbReference type="InterPro" id="IPR051907">
    <property type="entry name" value="DoxX-like_oxidoreductase"/>
</dbReference>
<keyword evidence="3" id="KW-1003">Cell membrane</keyword>
<gene>
    <name evidence="8" type="ORF">GCM10011512_27590</name>
</gene>
<dbReference type="EMBL" id="BMJI01000024">
    <property type="protein sequence ID" value="GGC99188.1"/>
    <property type="molecule type" value="Genomic_DNA"/>
</dbReference>
<evidence type="ECO:0000256" key="7">
    <source>
        <dbReference type="SAM" id="MobiDB-lite"/>
    </source>
</evidence>
<accession>A0ABQ1PLQ0</accession>
<dbReference type="Pfam" id="PF07681">
    <property type="entry name" value="DoxX"/>
    <property type="match status" value="1"/>
</dbReference>
<evidence type="ECO:0000256" key="5">
    <source>
        <dbReference type="ARBA" id="ARBA00022989"/>
    </source>
</evidence>
<dbReference type="PANTHER" id="PTHR33452:SF1">
    <property type="entry name" value="INNER MEMBRANE PROTEIN YPHA-RELATED"/>
    <property type="match status" value="1"/>
</dbReference>
<dbReference type="Proteomes" id="UP000597761">
    <property type="component" value="Unassembled WGS sequence"/>
</dbReference>
<keyword evidence="9" id="KW-1185">Reference proteome</keyword>
<evidence type="ECO:0000256" key="2">
    <source>
        <dbReference type="ARBA" id="ARBA00006679"/>
    </source>
</evidence>
<sequence>MSHETTTPVATTVARTLFRVGLGGVLVAHGSQKLFGWFGGGGIEGTSQGMHAMGFRPARTSALLAGVGEAGAGLALALGLGTPVAGAAAATTMGVAASVHTPNGFFATEGGFEYPAVLGLAATSFAVGGPGRASLDALTGHVLDRPWMRAVAVAAIPVAIGVQVHRRRQALAADATPEAAVTPVEEGSTDPA</sequence>
<dbReference type="InterPro" id="IPR032808">
    <property type="entry name" value="DoxX"/>
</dbReference>